<dbReference type="PANTHER" id="PTHR21660:SF1">
    <property type="entry name" value="ACYL-COENZYME A THIOESTERASE 13"/>
    <property type="match status" value="1"/>
</dbReference>
<evidence type="ECO:0000256" key="1">
    <source>
        <dbReference type="ARBA" id="ARBA00008324"/>
    </source>
</evidence>
<dbReference type="EMBL" id="CP003167">
    <property type="protein sequence ID" value="AGB01759.1"/>
    <property type="molecule type" value="Genomic_DNA"/>
</dbReference>
<sequence length="145" mass="15753" precursor="true">MHKKTMNYRERIQRNGRAANPFFCLMGIDVVSAGDGKAELAMQVRPDMHNGVGWLQGGMLVALADEAMALAIYTQLADGEGIATISESTSFLRGVREGSITAEGRVIRKGRRVAFCEAEVWADNGGERSLLSRTSAAFTVTKETK</sequence>
<dbReference type="CDD" id="cd03443">
    <property type="entry name" value="PaaI_thioesterase"/>
    <property type="match status" value="1"/>
</dbReference>
<dbReference type="Proteomes" id="UP000010824">
    <property type="component" value="Chromosome"/>
</dbReference>
<dbReference type="InParanoid" id="L0HFA2"/>
<dbReference type="GeneID" id="14310012"/>
<dbReference type="GO" id="GO:0047617">
    <property type="term" value="F:fatty acyl-CoA hydrolase activity"/>
    <property type="evidence" value="ECO:0007669"/>
    <property type="project" value="InterPro"/>
</dbReference>
<reference evidence="4 5" key="2">
    <citation type="journal article" date="2014" name="Genome Announc.">
        <title>Complete Genome Sequence of Methanoregula formicica SMSPT, a Mesophilic Hydrogenotrophic Methanogen Isolated from a Methanogenic Upflow Anaerobic Sludge Blanket Reactor.</title>
        <authorList>
            <person name="Yamamoto K."/>
            <person name="Tamaki H."/>
            <person name="Cadillo-Quiroz H."/>
            <person name="Imachi H."/>
            <person name="Kyrpides N."/>
            <person name="Woyke T."/>
            <person name="Goodwin L."/>
            <person name="Zinder S.H."/>
            <person name="Kamagata Y."/>
            <person name="Liu W.T."/>
        </authorList>
    </citation>
    <scope>NUCLEOTIDE SEQUENCE [LARGE SCALE GENOMIC DNA]</scope>
    <source>
        <strain evidence="5">DSM 22288 / NBRC 105244 / SMSP</strain>
    </source>
</reference>
<accession>L0HFA2</accession>
<dbReference type="InterPro" id="IPR006683">
    <property type="entry name" value="Thioestr_dom"/>
</dbReference>
<dbReference type="eggNOG" id="arCOG00777">
    <property type="taxonomic scope" value="Archaea"/>
</dbReference>
<evidence type="ECO:0000256" key="2">
    <source>
        <dbReference type="ARBA" id="ARBA00022801"/>
    </source>
</evidence>
<dbReference type="InterPro" id="IPR003736">
    <property type="entry name" value="PAAI_dom"/>
</dbReference>
<dbReference type="RefSeq" id="WP_015284723.1">
    <property type="nucleotide sequence ID" value="NC_019943.1"/>
</dbReference>
<evidence type="ECO:0000313" key="4">
    <source>
        <dbReference type="EMBL" id="AGB01759.1"/>
    </source>
</evidence>
<dbReference type="Pfam" id="PF03061">
    <property type="entry name" value="4HBT"/>
    <property type="match status" value="1"/>
</dbReference>
<dbReference type="SUPFAM" id="SSF54637">
    <property type="entry name" value="Thioesterase/thiol ester dehydrase-isomerase"/>
    <property type="match status" value="1"/>
</dbReference>
<dbReference type="AlphaFoldDB" id="L0HFA2"/>
<name>L0HFA2_METFS</name>
<dbReference type="PANTHER" id="PTHR21660">
    <property type="entry name" value="THIOESTERASE SUPERFAMILY MEMBER-RELATED"/>
    <property type="match status" value="1"/>
</dbReference>
<dbReference type="NCBIfam" id="TIGR00369">
    <property type="entry name" value="unchar_dom_1"/>
    <property type="match status" value="1"/>
</dbReference>
<dbReference type="Gene3D" id="3.10.129.10">
    <property type="entry name" value="Hotdog Thioesterase"/>
    <property type="match status" value="1"/>
</dbReference>
<comment type="similarity">
    <text evidence="1">Belongs to the thioesterase PaaI family.</text>
</comment>
<organism evidence="4 5">
    <name type="scientific">Methanoregula formicica (strain DSM 22288 / NBRC 105244 / SMSP)</name>
    <dbReference type="NCBI Taxonomy" id="593750"/>
    <lineage>
        <taxon>Archaea</taxon>
        <taxon>Methanobacteriati</taxon>
        <taxon>Methanobacteriota</taxon>
        <taxon>Stenosarchaea group</taxon>
        <taxon>Methanomicrobia</taxon>
        <taxon>Methanomicrobiales</taxon>
        <taxon>Methanoregulaceae</taxon>
        <taxon>Methanoregula</taxon>
    </lineage>
</organism>
<keyword evidence="5" id="KW-1185">Reference proteome</keyword>
<evidence type="ECO:0000313" key="5">
    <source>
        <dbReference type="Proteomes" id="UP000010824"/>
    </source>
</evidence>
<dbReference type="InterPro" id="IPR039298">
    <property type="entry name" value="ACOT13"/>
</dbReference>
<evidence type="ECO:0000259" key="3">
    <source>
        <dbReference type="Pfam" id="PF03061"/>
    </source>
</evidence>
<dbReference type="STRING" id="593750.Metfor_0699"/>
<gene>
    <name evidence="4" type="ordered locus">Metfor_0699</name>
</gene>
<dbReference type="KEGG" id="mfo:Metfor_0699"/>
<dbReference type="HOGENOM" id="CLU_089876_3_3_2"/>
<proteinExistence type="inferred from homology"/>
<keyword evidence="2" id="KW-0378">Hydrolase</keyword>
<dbReference type="InterPro" id="IPR029069">
    <property type="entry name" value="HotDog_dom_sf"/>
</dbReference>
<reference evidence="5" key="1">
    <citation type="submission" date="2011-12" db="EMBL/GenBank/DDBJ databases">
        <title>Complete sequence of Methanoregula formicicum SMSP.</title>
        <authorList>
            <person name="Lucas S."/>
            <person name="Han J."/>
            <person name="Lapidus A."/>
            <person name="Cheng J.-F."/>
            <person name="Goodwin L."/>
            <person name="Pitluck S."/>
            <person name="Peters L."/>
            <person name="Ovchinnikova G."/>
            <person name="Teshima H."/>
            <person name="Detter J.C."/>
            <person name="Han C."/>
            <person name="Tapia R."/>
            <person name="Land M."/>
            <person name="Hauser L."/>
            <person name="Kyrpides N."/>
            <person name="Ivanova N."/>
            <person name="Pagani I."/>
            <person name="Imachi H."/>
            <person name="Tamaki H."/>
            <person name="Sekiguchi Y."/>
            <person name="Kamagata Y."/>
            <person name="Cadillo-Quiroz H."/>
            <person name="Zinder S."/>
            <person name="Liu W.-T."/>
            <person name="Woyke T."/>
        </authorList>
    </citation>
    <scope>NUCLEOTIDE SEQUENCE [LARGE SCALE GENOMIC DNA]</scope>
    <source>
        <strain evidence="5">DSM 22288 / NBRC 105244 / SMSP</strain>
    </source>
</reference>
<protein>
    <recommendedName>
        <fullName evidence="3">Thioesterase domain-containing protein</fullName>
    </recommendedName>
</protein>
<feature type="domain" description="Thioesterase" evidence="3">
    <location>
        <begin position="57"/>
        <end position="127"/>
    </location>
</feature>